<proteinExistence type="predicted"/>
<keyword evidence="3" id="KW-1185">Reference proteome</keyword>
<protein>
    <submittedName>
        <fullName evidence="2">Uncharacterized protein</fullName>
    </submittedName>
</protein>
<evidence type="ECO:0000256" key="1">
    <source>
        <dbReference type="SAM" id="MobiDB-lite"/>
    </source>
</evidence>
<evidence type="ECO:0000313" key="3">
    <source>
        <dbReference type="Proteomes" id="UP000215335"/>
    </source>
</evidence>
<dbReference type="Proteomes" id="UP000215335">
    <property type="component" value="Unassembled WGS sequence"/>
</dbReference>
<feature type="region of interest" description="Disordered" evidence="1">
    <location>
        <begin position="1"/>
        <end position="55"/>
    </location>
</feature>
<dbReference type="EMBL" id="NNAY01000169">
    <property type="protein sequence ID" value="OXU30356.1"/>
    <property type="molecule type" value="Genomic_DNA"/>
</dbReference>
<evidence type="ECO:0000313" key="2">
    <source>
        <dbReference type="EMBL" id="OXU30356.1"/>
    </source>
</evidence>
<name>A0A232FHY1_9HYME</name>
<feature type="compositionally biased region" description="Basic residues" evidence="1">
    <location>
        <begin position="26"/>
        <end position="47"/>
    </location>
</feature>
<reference evidence="2 3" key="1">
    <citation type="journal article" date="2017" name="Curr. Biol.">
        <title>The Evolution of Venom by Co-option of Single-Copy Genes.</title>
        <authorList>
            <person name="Martinson E.O."/>
            <person name="Mrinalini"/>
            <person name="Kelkar Y.D."/>
            <person name="Chang C.H."/>
            <person name="Werren J.H."/>
        </authorList>
    </citation>
    <scope>NUCLEOTIDE SEQUENCE [LARGE SCALE GENOMIC DNA]</scope>
    <source>
        <strain evidence="2 3">Alberta</strain>
        <tissue evidence="2">Whole body</tissue>
    </source>
</reference>
<sequence length="100" mass="11408">MLELYGVVPGDGGGPPVGYGMQQTPHPHRHHNHHHHHHNHVHHHHHQQPPPPPRRIVSTLQAEQLAALESGKILATREMCKFESSNFSRAQPSMYFTFPF</sequence>
<gene>
    <name evidence="2" type="ORF">TSAR_015885</name>
</gene>
<dbReference type="AlphaFoldDB" id="A0A232FHY1"/>
<organism evidence="2 3">
    <name type="scientific">Trichomalopsis sarcophagae</name>
    <dbReference type="NCBI Taxonomy" id="543379"/>
    <lineage>
        <taxon>Eukaryota</taxon>
        <taxon>Metazoa</taxon>
        <taxon>Ecdysozoa</taxon>
        <taxon>Arthropoda</taxon>
        <taxon>Hexapoda</taxon>
        <taxon>Insecta</taxon>
        <taxon>Pterygota</taxon>
        <taxon>Neoptera</taxon>
        <taxon>Endopterygota</taxon>
        <taxon>Hymenoptera</taxon>
        <taxon>Apocrita</taxon>
        <taxon>Proctotrupomorpha</taxon>
        <taxon>Chalcidoidea</taxon>
        <taxon>Pteromalidae</taxon>
        <taxon>Pteromalinae</taxon>
        <taxon>Trichomalopsis</taxon>
    </lineage>
</organism>
<comment type="caution">
    <text evidence="2">The sequence shown here is derived from an EMBL/GenBank/DDBJ whole genome shotgun (WGS) entry which is preliminary data.</text>
</comment>
<accession>A0A232FHY1</accession>